<feature type="domain" description="J" evidence="2">
    <location>
        <begin position="14"/>
        <end position="84"/>
    </location>
</feature>
<accession>A0A6A7B185</accession>
<organism evidence="3 4">
    <name type="scientific">Plenodomus tracheiphilus IPT5</name>
    <dbReference type="NCBI Taxonomy" id="1408161"/>
    <lineage>
        <taxon>Eukaryota</taxon>
        <taxon>Fungi</taxon>
        <taxon>Dikarya</taxon>
        <taxon>Ascomycota</taxon>
        <taxon>Pezizomycotina</taxon>
        <taxon>Dothideomycetes</taxon>
        <taxon>Pleosporomycetidae</taxon>
        <taxon>Pleosporales</taxon>
        <taxon>Pleosporineae</taxon>
        <taxon>Leptosphaeriaceae</taxon>
        <taxon>Plenodomus</taxon>
    </lineage>
</organism>
<feature type="compositionally biased region" description="Basic and acidic residues" evidence="1">
    <location>
        <begin position="365"/>
        <end position="376"/>
    </location>
</feature>
<feature type="region of interest" description="Disordered" evidence="1">
    <location>
        <begin position="174"/>
        <end position="391"/>
    </location>
</feature>
<feature type="compositionally biased region" description="Polar residues" evidence="1">
    <location>
        <begin position="221"/>
        <end position="248"/>
    </location>
</feature>
<dbReference type="CDD" id="cd06257">
    <property type="entry name" value="DnaJ"/>
    <property type="match status" value="1"/>
</dbReference>
<dbReference type="OrthoDB" id="10250354at2759"/>
<dbReference type="InterPro" id="IPR001623">
    <property type="entry name" value="DnaJ_domain"/>
</dbReference>
<dbReference type="PRINTS" id="PR00625">
    <property type="entry name" value="JDOMAIN"/>
</dbReference>
<keyword evidence="4" id="KW-1185">Reference proteome</keyword>
<feature type="compositionally biased region" description="Polar residues" evidence="1">
    <location>
        <begin position="302"/>
        <end position="315"/>
    </location>
</feature>
<dbReference type="AlphaFoldDB" id="A0A6A7B185"/>
<dbReference type="PANTHER" id="PTHR24074">
    <property type="entry name" value="CO-CHAPERONE PROTEIN DJLA"/>
    <property type="match status" value="1"/>
</dbReference>
<feature type="compositionally biased region" description="Low complexity" evidence="1">
    <location>
        <begin position="316"/>
        <end position="327"/>
    </location>
</feature>
<dbReference type="InterPro" id="IPR050817">
    <property type="entry name" value="DjlA_DnaK_co-chaperone"/>
</dbReference>
<dbReference type="SMART" id="SM00271">
    <property type="entry name" value="DnaJ"/>
    <property type="match status" value="1"/>
</dbReference>
<dbReference type="Pfam" id="PF00226">
    <property type="entry name" value="DnaJ"/>
    <property type="match status" value="1"/>
</dbReference>
<feature type="compositionally biased region" description="Polar residues" evidence="1">
    <location>
        <begin position="269"/>
        <end position="294"/>
    </location>
</feature>
<dbReference type="SUPFAM" id="SSF46565">
    <property type="entry name" value="Chaperone J-domain"/>
    <property type="match status" value="1"/>
</dbReference>
<feature type="region of interest" description="Disordered" evidence="1">
    <location>
        <begin position="135"/>
        <end position="154"/>
    </location>
</feature>
<dbReference type="Gene3D" id="1.10.287.110">
    <property type="entry name" value="DnaJ domain"/>
    <property type="match status" value="1"/>
</dbReference>
<dbReference type="EMBL" id="MU006314">
    <property type="protein sequence ID" value="KAF2849053.1"/>
    <property type="molecule type" value="Genomic_DNA"/>
</dbReference>
<feature type="compositionally biased region" description="Polar residues" evidence="1">
    <location>
        <begin position="342"/>
        <end position="351"/>
    </location>
</feature>
<feature type="region of interest" description="Disordered" evidence="1">
    <location>
        <begin position="1"/>
        <end position="20"/>
    </location>
</feature>
<sequence>MWHTEKMQNQPPASHYETLQVPLDASQDMIKKAWRGLSLKYHPDKLVHATPQQQAEGDDKMKRINQAHDVLGNPESRATYNRTLPRDKPSSTQPRPPPSKAPTKPTWATKAAQDVKAAEARRAAFRKRVYAKAAHANAANSEATRKAQKMQQQAARARAAMNALNASKEQMMWGSGKETNSRPYPTPYHPPGMCHFADSSVEDESTMGSREGTKSNDDTVNDSNESLGARPSPQSYTWTQSPSRTNTPLPRVPATDAPKLRRQVPDPSRFTTATVNEDSSPVSRSFSPNIQTPHHNTENRTFHPSNRSSQPPDENTPQSPTRTPTTTEDLDREILPLKRANRGNSGMNSAPVSCLGCSRSVLEVGVDRNGKRARGDGEEDGTAEEKYKRRR</sequence>
<dbReference type="InterPro" id="IPR036869">
    <property type="entry name" value="J_dom_sf"/>
</dbReference>
<reference evidence="3" key="1">
    <citation type="submission" date="2020-01" db="EMBL/GenBank/DDBJ databases">
        <authorList>
            <consortium name="DOE Joint Genome Institute"/>
            <person name="Haridas S."/>
            <person name="Albert R."/>
            <person name="Binder M."/>
            <person name="Bloem J."/>
            <person name="Labutti K."/>
            <person name="Salamov A."/>
            <person name="Andreopoulos B."/>
            <person name="Baker S.E."/>
            <person name="Barry K."/>
            <person name="Bills G."/>
            <person name="Bluhm B.H."/>
            <person name="Cannon C."/>
            <person name="Castanera R."/>
            <person name="Culley D.E."/>
            <person name="Daum C."/>
            <person name="Ezra D."/>
            <person name="Gonzalez J.B."/>
            <person name="Henrissat B."/>
            <person name="Kuo A."/>
            <person name="Liang C."/>
            <person name="Lipzen A."/>
            <person name="Lutzoni F."/>
            <person name="Magnuson J."/>
            <person name="Mondo S."/>
            <person name="Nolan M."/>
            <person name="Ohm R."/>
            <person name="Pangilinan J."/>
            <person name="Park H.-J."/>
            <person name="Ramirez L."/>
            <person name="Alfaro M."/>
            <person name="Sun H."/>
            <person name="Tritt A."/>
            <person name="Yoshinaga Y."/>
            <person name="Zwiers L.-H."/>
            <person name="Turgeon B.G."/>
            <person name="Goodwin S.B."/>
            <person name="Spatafora J.W."/>
            <person name="Crous P.W."/>
            <person name="Grigoriev I.V."/>
        </authorList>
    </citation>
    <scope>NUCLEOTIDE SEQUENCE</scope>
    <source>
        <strain evidence="3">IPT5</strain>
    </source>
</reference>
<feature type="compositionally biased region" description="Low complexity" evidence="1">
    <location>
        <begin position="101"/>
        <end position="110"/>
    </location>
</feature>
<evidence type="ECO:0000256" key="1">
    <source>
        <dbReference type="SAM" id="MobiDB-lite"/>
    </source>
</evidence>
<proteinExistence type="predicted"/>
<gene>
    <name evidence="3" type="ORF">T440DRAFT_480531</name>
</gene>
<evidence type="ECO:0000313" key="3">
    <source>
        <dbReference type="EMBL" id="KAF2849053.1"/>
    </source>
</evidence>
<protein>
    <submittedName>
        <fullName evidence="3">DnaJ-domain-containing protein</fullName>
    </submittedName>
</protein>
<dbReference type="Proteomes" id="UP000799423">
    <property type="component" value="Unassembled WGS sequence"/>
</dbReference>
<name>A0A6A7B185_9PLEO</name>
<evidence type="ECO:0000313" key="4">
    <source>
        <dbReference type="Proteomes" id="UP000799423"/>
    </source>
</evidence>
<dbReference type="PROSITE" id="PS50076">
    <property type="entry name" value="DNAJ_2"/>
    <property type="match status" value="1"/>
</dbReference>
<feature type="region of interest" description="Disordered" evidence="1">
    <location>
        <begin position="40"/>
        <end position="110"/>
    </location>
</feature>
<evidence type="ECO:0000259" key="2">
    <source>
        <dbReference type="PROSITE" id="PS50076"/>
    </source>
</evidence>